<comment type="similarity">
    <text evidence="1">Belongs to the glycosyl hydrolase 73 family.</text>
</comment>
<dbReference type="SUPFAM" id="SSF54106">
    <property type="entry name" value="LysM domain"/>
    <property type="match status" value="8"/>
</dbReference>
<evidence type="ECO:0000256" key="3">
    <source>
        <dbReference type="ARBA" id="ARBA00022638"/>
    </source>
</evidence>
<evidence type="ECO:0000259" key="6">
    <source>
        <dbReference type="PROSITE" id="PS50943"/>
    </source>
</evidence>
<accession>A0AAE9XCQ8</accession>
<evidence type="ECO:0000256" key="2">
    <source>
        <dbReference type="ARBA" id="ARBA00022529"/>
    </source>
</evidence>
<dbReference type="SMART" id="SM00257">
    <property type="entry name" value="LysM"/>
    <property type="match status" value="8"/>
</dbReference>
<feature type="region of interest" description="Disordered" evidence="5">
    <location>
        <begin position="529"/>
        <end position="549"/>
    </location>
</feature>
<dbReference type="PANTHER" id="PTHR33734">
    <property type="entry name" value="LYSM DOMAIN-CONTAINING GPI-ANCHORED PROTEIN 2"/>
    <property type="match status" value="1"/>
</dbReference>
<dbReference type="PROSITE" id="PS50943">
    <property type="entry name" value="HTH_CROC1"/>
    <property type="match status" value="1"/>
</dbReference>
<dbReference type="InterPro" id="IPR001387">
    <property type="entry name" value="Cro/C1-type_HTH"/>
</dbReference>
<dbReference type="InterPro" id="IPR036779">
    <property type="entry name" value="LysM_dom_sf"/>
</dbReference>
<dbReference type="Gene3D" id="3.10.350.10">
    <property type="entry name" value="LysM domain"/>
    <property type="match status" value="8"/>
</dbReference>
<dbReference type="AlphaFoldDB" id="A0AAE9XCQ8"/>
<dbReference type="Pfam" id="PF01476">
    <property type="entry name" value="LysM"/>
    <property type="match status" value="8"/>
</dbReference>
<dbReference type="InterPro" id="IPR018392">
    <property type="entry name" value="LysM"/>
</dbReference>
<feature type="domain" description="LysM" evidence="7">
    <location>
        <begin position="552"/>
        <end position="595"/>
    </location>
</feature>
<dbReference type="EMBL" id="CP116507">
    <property type="protein sequence ID" value="WCG21778.1"/>
    <property type="molecule type" value="Genomic_DNA"/>
</dbReference>
<keyword evidence="3" id="KW-0081">Bacteriolytic enzyme</keyword>
<dbReference type="GO" id="GO:0031640">
    <property type="term" value="P:killing of cells of another organism"/>
    <property type="evidence" value="ECO:0007669"/>
    <property type="project" value="UniProtKB-KW"/>
</dbReference>
<feature type="domain" description="LysM" evidence="7">
    <location>
        <begin position="692"/>
        <end position="735"/>
    </location>
</feature>
<feature type="region of interest" description="Disordered" evidence="5">
    <location>
        <begin position="234"/>
        <end position="260"/>
    </location>
</feature>
<feature type="compositionally biased region" description="Pro residues" evidence="5">
    <location>
        <begin position="242"/>
        <end position="254"/>
    </location>
</feature>
<feature type="domain" description="LysM" evidence="7">
    <location>
        <begin position="745"/>
        <end position="788"/>
    </location>
</feature>
<reference evidence="8" key="1">
    <citation type="submission" date="2023-01" db="EMBL/GenBank/DDBJ databases">
        <title>Oxazolidinone resistance genes in florfenicol resistant enterococci from beef cattle and veal calves at slaughter.</title>
        <authorList>
            <person name="Biggel M."/>
        </authorList>
    </citation>
    <scope>NUCLEOTIDE SEQUENCE</scope>
    <source>
        <strain evidence="8">K204-1</strain>
    </source>
</reference>
<feature type="domain" description="LysM" evidence="7">
    <location>
        <begin position="618"/>
        <end position="661"/>
    </location>
</feature>
<feature type="region of interest" description="Disordered" evidence="5">
    <location>
        <begin position="398"/>
        <end position="418"/>
    </location>
</feature>
<evidence type="ECO:0000256" key="4">
    <source>
        <dbReference type="ARBA" id="ARBA00032108"/>
    </source>
</evidence>
<feature type="domain" description="LysM" evidence="7">
    <location>
        <begin position="419"/>
        <end position="462"/>
    </location>
</feature>
<dbReference type="Gene3D" id="4.10.80.30">
    <property type="entry name" value="DNA polymerase, domain 6"/>
    <property type="match status" value="1"/>
</dbReference>
<dbReference type="SMART" id="SM00047">
    <property type="entry name" value="LYZ2"/>
    <property type="match status" value="1"/>
</dbReference>
<evidence type="ECO:0000313" key="9">
    <source>
        <dbReference type="Proteomes" id="UP001179600"/>
    </source>
</evidence>
<dbReference type="GO" id="GO:0008932">
    <property type="term" value="F:lytic endotransglycosylase activity"/>
    <property type="evidence" value="ECO:0007669"/>
    <property type="project" value="TreeGrafter"/>
</dbReference>
<dbReference type="PRINTS" id="PR01002">
    <property type="entry name" value="FLGFLGJ"/>
</dbReference>
<dbReference type="GO" id="GO:0004040">
    <property type="term" value="F:amidase activity"/>
    <property type="evidence" value="ECO:0007669"/>
    <property type="project" value="InterPro"/>
</dbReference>
<feature type="domain" description="LysM" evidence="7">
    <location>
        <begin position="486"/>
        <end position="529"/>
    </location>
</feature>
<dbReference type="Gene3D" id="1.10.530.10">
    <property type="match status" value="1"/>
</dbReference>
<feature type="domain" description="LysM" evidence="7">
    <location>
        <begin position="350"/>
        <end position="393"/>
    </location>
</feature>
<organism evidence="8 9">
    <name type="scientific">Vagococcus lutrae</name>
    <dbReference type="NCBI Taxonomy" id="81947"/>
    <lineage>
        <taxon>Bacteria</taxon>
        <taxon>Bacillati</taxon>
        <taxon>Bacillota</taxon>
        <taxon>Bacilli</taxon>
        <taxon>Lactobacillales</taxon>
        <taxon>Enterococcaceae</taxon>
        <taxon>Vagococcus</taxon>
    </lineage>
</organism>
<feature type="compositionally biased region" description="Low complexity" evidence="5">
    <location>
        <begin position="403"/>
        <end position="417"/>
    </location>
</feature>
<dbReference type="PANTHER" id="PTHR33734:SF22">
    <property type="entry name" value="MEMBRANE-BOUND LYTIC MUREIN TRANSGLYCOSYLASE D"/>
    <property type="match status" value="1"/>
</dbReference>
<dbReference type="CDD" id="cd00118">
    <property type="entry name" value="LysM"/>
    <property type="match status" value="8"/>
</dbReference>
<dbReference type="PROSITE" id="PS51782">
    <property type="entry name" value="LYSM"/>
    <property type="match status" value="8"/>
</dbReference>
<sequence length="789" mass="84722">MSNMPLKQMKHSTKRLTTPFLVKDSMKWLGTTMLVGTGLVAVGSQTVAHADEIASNNQQITTNNQSGRASIGHFQSRQDFINQIGASAQTVAAQNDLYASVMIAQAILESGWGNSTLAAPPNHNLFGIKGNYYGQSVAMQTGEYFNNQWVTITDHFRKYPSYAESLQDNAWVLKTTSFYPGVPFYGGAWKSRTTSYRDATAWLTGRYATDPGYAGKLNGIIEAYGLTAYDTPGGNTQGMAPSPAPSAPVTPAPSAPNNENTVVGETYRVVAGDTLYRISQRFGVSVGELKLWNNLSSDLIRVGQELVVTKKLADEPSAPETQPEIAEKPAAPSVPNKPEVAPEKPTQTGSEYKVVAGDTLYSIAQRHGVSVAQLKQWNQLSSDVILVGQVLNVSSTVTETEKPSTPQVTQPSTPQATEKSYKVASGDTLYRISQRFGVSVQNIKDWNYLKSDVIFVGQQLVLKQPTNSVKPSPTPTAPSRPDTSSGTYRVQAGDTLYSIANRHNMTVAQLKSLNQLTSDMIIVGQTLKTSGQTEEKQPTKPSISQSSEAKISTYRVKSGDTLYSIARQNGTTVGALKQANGLTSDVIVVGQTLSLSGTTSKPVVAQPKPAPVKPANAATYQVKAGDTLYRIATNNGLSVSELKNINQLASDRISVGQVLKLNGNVNSSGSIAAKPSAPASTVTANASTSQASTYRVQSGDTLYKIAKKFDTSVANLKNWNQLPNDTIVVGQTLKVQAKAPEQGKQTYQVKAGDTLWKIAQHFNVSVAQLKEMNQLSSDAISINQVLVIK</sequence>
<evidence type="ECO:0000259" key="7">
    <source>
        <dbReference type="PROSITE" id="PS51782"/>
    </source>
</evidence>
<gene>
    <name evidence="8" type="ORF">PML95_05060</name>
</gene>
<name>A0AAE9XCQ8_9ENTE</name>
<dbReference type="Proteomes" id="UP001179600">
    <property type="component" value="Chromosome"/>
</dbReference>
<evidence type="ECO:0000256" key="1">
    <source>
        <dbReference type="ARBA" id="ARBA00010266"/>
    </source>
</evidence>
<feature type="region of interest" description="Disordered" evidence="5">
    <location>
        <begin position="465"/>
        <end position="488"/>
    </location>
</feature>
<keyword evidence="2" id="KW-0929">Antimicrobial</keyword>
<dbReference type="Pfam" id="PF01832">
    <property type="entry name" value="Glucosaminidase"/>
    <property type="match status" value="1"/>
</dbReference>
<dbReference type="RefSeq" id="WP_272162967.1">
    <property type="nucleotide sequence ID" value="NZ_CP116507.1"/>
</dbReference>
<dbReference type="GO" id="GO:0042742">
    <property type="term" value="P:defense response to bacterium"/>
    <property type="evidence" value="ECO:0007669"/>
    <property type="project" value="UniProtKB-KW"/>
</dbReference>
<feature type="domain" description="LysM" evidence="7">
    <location>
        <begin position="265"/>
        <end position="308"/>
    </location>
</feature>
<feature type="region of interest" description="Disordered" evidence="5">
    <location>
        <begin position="313"/>
        <end position="348"/>
    </location>
</feature>
<feature type="domain" description="HTH cro/C1-type" evidence="6">
    <location>
        <begin position="753"/>
        <end position="769"/>
    </location>
</feature>
<proteinExistence type="inferred from homology"/>
<dbReference type="InterPro" id="IPR002901">
    <property type="entry name" value="MGlyc_endo_b_GlcNAc-like_dom"/>
</dbReference>
<protein>
    <recommendedName>
        <fullName evidence="4">Peptidoglycan hydrolase</fullName>
    </recommendedName>
</protein>
<evidence type="ECO:0000313" key="8">
    <source>
        <dbReference type="EMBL" id="WCG21778.1"/>
    </source>
</evidence>
<evidence type="ECO:0000256" key="5">
    <source>
        <dbReference type="SAM" id="MobiDB-lite"/>
    </source>
</evidence>
<feature type="compositionally biased region" description="Polar residues" evidence="5">
    <location>
        <begin position="539"/>
        <end position="549"/>
    </location>
</feature>